<name>A0ABD3U369_SINWO</name>
<dbReference type="AlphaFoldDB" id="A0ABD3U369"/>
<dbReference type="InterPro" id="IPR001128">
    <property type="entry name" value="Cyt_P450"/>
</dbReference>
<gene>
    <name evidence="8" type="ORF">ACJMK2_020911</name>
</gene>
<evidence type="ECO:0000256" key="7">
    <source>
        <dbReference type="ARBA" id="ARBA00023033"/>
    </source>
</evidence>
<comment type="similarity">
    <text evidence="2">Belongs to the cytochrome P450 family.</text>
</comment>
<comment type="caution">
    <text evidence="8">The sequence shown here is derived from an EMBL/GenBank/DDBJ whole genome shotgun (WGS) entry which is preliminary data.</text>
</comment>
<dbReference type="SUPFAM" id="SSF48264">
    <property type="entry name" value="Cytochrome P450"/>
    <property type="match status" value="1"/>
</dbReference>
<keyword evidence="7" id="KW-0503">Monooxygenase</keyword>
<evidence type="ECO:0000256" key="1">
    <source>
        <dbReference type="ARBA" id="ARBA00001971"/>
    </source>
</evidence>
<dbReference type="GO" id="GO:0004497">
    <property type="term" value="F:monooxygenase activity"/>
    <property type="evidence" value="ECO:0007669"/>
    <property type="project" value="UniProtKB-KW"/>
</dbReference>
<dbReference type="PANTHER" id="PTHR24302">
    <property type="entry name" value="CYTOCHROME P450 FAMILY 3"/>
    <property type="match status" value="1"/>
</dbReference>
<dbReference type="PANTHER" id="PTHR24302:SF15">
    <property type="entry name" value="FATTY-ACID PEROXYGENASE"/>
    <property type="match status" value="1"/>
</dbReference>
<evidence type="ECO:0000313" key="9">
    <source>
        <dbReference type="Proteomes" id="UP001634394"/>
    </source>
</evidence>
<comment type="cofactor">
    <cofactor evidence="1">
        <name>heme</name>
        <dbReference type="ChEBI" id="CHEBI:30413"/>
    </cofactor>
</comment>
<sequence>MFSYTKCTSLLLYGSINFSWVTRHVHLGVITLQLVRHWLVIYDTYSIHKQRFFKRLEIPGPTPVPFLGHIHHIRKKGFTDTDMEMTRIYGNCYGMFFGNIPQLMVTDPEMIKQMLVKQFSEFADRPRTIRFTKFFDSAITVAHGDHWKFLRSTLSPTFSSNKMRNMTPLISKCLDSLIQNARTMSEGGKSVETMELFGAFTMNTICSTGFGLQVDSQSNPDDPFVKNAKKALNINFGNVKFLLAAMFPELQTYLRKIPILNQEAIDFFIEATKSALAERRGAHSG</sequence>
<evidence type="ECO:0000256" key="4">
    <source>
        <dbReference type="ARBA" id="ARBA00022723"/>
    </source>
</evidence>
<evidence type="ECO:0000256" key="3">
    <source>
        <dbReference type="ARBA" id="ARBA00022617"/>
    </source>
</evidence>
<protein>
    <recommendedName>
        <fullName evidence="10">Cytochrome P450</fullName>
    </recommendedName>
</protein>
<dbReference type="Pfam" id="PF00067">
    <property type="entry name" value="p450"/>
    <property type="match status" value="1"/>
</dbReference>
<keyword evidence="3" id="KW-0349">Heme</keyword>
<dbReference type="InterPro" id="IPR036396">
    <property type="entry name" value="Cyt_P450_sf"/>
</dbReference>
<keyword evidence="6" id="KW-0408">Iron</keyword>
<reference evidence="8 9" key="1">
    <citation type="submission" date="2024-11" db="EMBL/GenBank/DDBJ databases">
        <title>Chromosome-level genome assembly of the freshwater bivalve Anodonta woodiana.</title>
        <authorList>
            <person name="Chen X."/>
        </authorList>
    </citation>
    <scope>NUCLEOTIDE SEQUENCE [LARGE SCALE GENOMIC DNA]</scope>
    <source>
        <strain evidence="8">MN2024</strain>
        <tissue evidence="8">Gills</tissue>
    </source>
</reference>
<dbReference type="FunFam" id="1.10.630.10:FF:000182">
    <property type="entry name" value="Cytochrome P450 3A4"/>
    <property type="match status" value="1"/>
</dbReference>
<proteinExistence type="inferred from homology"/>
<dbReference type="InterPro" id="IPR050705">
    <property type="entry name" value="Cytochrome_P450_3A"/>
</dbReference>
<evidence type="ECO:0000313" key="8">
    <source>
        <dbReference type="EMBL" id="KAL3842938.1"/>
    </source>
</evidence>
<dbReference type="Proteomes" id="UP001634394">
    <property type="component" value="Unassembled WGS sequence"/>
</dbReference>
<keyword evidence="9" id="KW-1185">Reference proteome</keyword>
<evidence type="ECO:0000256" key="2">
    <source>
        <dbReference type="ARBA" id="ARBA00010617"/>
    </source>
</evidence>
<dbReference type="GO" id="GO:0046872">
    <property type="term" value="F:metal ion binding"/>
    <property type="evidence" value="ECO:0007669"/>
    <property type="project" value="UniProtKB-KW"/>
</dbReference>
<organism evidence="8 9">
    <name type="scientific">Sinanodonta woodiana</name>
    <name type="common">Chinese pond mussel</name>
    <name type="synonym">Anodonta woodiana</name>
    <dbReference type="NCBI Taxonomy" id="1069815"/>
    <lineage>
        <taxon>Eukaryota</taxon>
        <taxon>Metazoa</taxon>
        <taxon>Spiralia</taxon>
        <taxon>Lophotrochozoa</taxon>
        <taxon>Mollusca</taxon>
        <taxon>Bivalvia</taxon>
        <taxon>Autobranchia</taxon>
        <taxon>Heteroconchia</taxon>
        <taxon>Palaeoheterodonta</taxon>
        <taxon>Unionida</taxon>
        <taxon>Unionoidea</taxon>
        <taxon>Unionidae</taxon>
        <taxon>Unioninae</taxon>
        <taxon>Sinanodonta</taxon>
    </lineage>
</organism>
<keyword evidence="4" id="KW-0479">Metal-binding</keyword>
<dbReference type="InterPro" id="IPR002402">
    <property type="entry name" value="Cyt_P450_E_grp-II"/>
</dbReference>
<dbReference type="Gene3D" id="1.10.630.10">
    <property type="entry name" value="Cytochrome P450"/>
    <property type="match status" value="1"/>
</dbReference>
<keyword evidence="5" id="KW-0560">Oxidoreductase</keyword>
<feature type="non-terminal residue" evidence="8">
    <location>
        <position position="285"/>
    </location>
</feature>
<accession>A0ABD3U369</accession>
<evidence type="ECO:0000256" key="5">
    <source>
        <dbReference type="ARBA" id="ARBA00023002"/>
    </source>
</evidence>
<evidence type="ECO:0000256" key="6">
    <source>
        <dbReference type="ARBA" id="ARBA00023004"/>
    </source>
</evidence>
<evidence type="ECO:0008006" key="10">
    <source>
        <dbReference type="Google" id="ProtNLM"/>
    </source>
</evidence>
<dbReference type="EMBL" id="JBJQND010000017">
    <property type="protein sequence ID" value="KAL3842938.1"/>
    <property type="molecule type" value="Genomic_DNA"/>
</dbReference>
<dbReference type="PRINTS" id="PR00464">
    <property type="entry name" value="EP450II"/>
</dbReference>